<sequence>MYPHAMNFRTIGMKHVKKRPASSVFDEDMETEDLGVETEAEKHMKALLQKQLNTKLSMKELLAEHRTFTSPSTYNSLTELVKGTCTLEKFQELEKDEEMHQELQRCGLTEEEIIDYLMYKSGKGKAKHLVDPVIWQEHMKRIEEKIETHNKELLRPQALNNVKKLTRHEMEIEKTLYAGCAEKKKLSYLVSLGENCSAENDDVFSYVKSLSEKLIEKCKNKRRKKLKDSKNELKFVGHENSSTTPDCDFHYDCSIHHVVVPLEEKEVIENRLSVDEIKNIPRFQNYETGDLSKTLYLKNLHRKITANELRSIFGCFEEENKDPVNYKICTRKMKGQAFVTFTDSKIASKALHYANGYLLRGKPIIIEFGKQKEKG</sequence>
<protein>
    <submittedName>
        <fullName evidence="4">RNA-binding protein 41</fullName>
    </submittedName>
</protein>
<dbReference type="OrthoDB" id="448399at2759"/>
<dbReference type="Proteomes" id="UP000054359">
    <property type="component" value="Unassembled WGS sequence"/>
</dbReference>
<evidence type="ECO:0000259" key="3">
    <source>
        <dbReference type="PROSITE" id="PS50102"/>
    </source>
</evidence>
<evidence type="ECO:0000313" key="5">
    <source>
        <dbReference type="Proteomes" id="UP000054359"/>
    </source>
</evidence>
<dbReference type="GO" id="GO:0030626">
    <property type="term" value="F:U12 snRNA binding"/>
    <property type="evidence" value="ECO:0007669"/>
    <property type="project" value="TreeGrafter"/>
</dbReference>
<dbReference type="PROSITE" id="PS50102">
    <property type="entry name" value="RRM"/>
    <property type="match status" value="1"/>
</dbReference>
<organism evidence="4 5">
    <name type="scientific">Stegodyphus mimosarum</name>
    <name type="common">African social velvet spider</name>
    <dbReference type="NCBI Taxonomy" id="407821"/>
    <lineage>
        <taxon>Eukaryota</taxon>
        <taxon>Metazoa</taxon>
        <taxon>Ecdysozoa</taxon>
        <taxon>Arthropoda</taxon>
        <taxon>Chelicerata</taxon>
        <taxon>Arachnida</taxon>
        <taxon>Araneae</taxon>
        <taxon>Araneomorphae</taxon>
        <taxon>Entelegynae</taxon>
        <taxon>Eresoidea</taxon>
        <taxon>Eresidae</taxon>
        <taxon>Stegodyphus</taxon>
    </lineage>
</organism>
<feature type="domain" description="RRM" evidence="3">
    <location>
        <begin position="293"/>
        <end position="371"/>
    </location>
</feature>
<dbReference type="InterPro" id="IPR012677">
    <property type="entry name" value="Nucleotide-bd_a/b_plait_sf"/>
</dbReference>
<dbReference type="GO" id="GO:0005689">
    <property type="term" value="C:U12-type spliceosomal complex"/>
    <property type="evidence" value="ECO:0007669"/>
    <property type="project" value="TreeGrafter"/>
</dbReference>
<evidence type="ECO:0000256" key="1">
    <source>
        <dbReference type="ARBA" id="ARBA00022884"/>
    </source>
</evidence>
<dbReference type="PANTHER" id="PTHR16105:SF2">
    <property type="entry name" value="RNA-BINDING PROTEIN 41"/>
    <property type="match status" value="1"/>
</dbReference>
<reference evidence="4 5" key="1">
    <citation type="submission" date="2013-11" db="EMBL/GenBank/DDBJ databases">
        <title>Genome sequencing of Stegodyphus mimosarum.</title>
        <authorList>
            <person name="Bechsgaard J."/>
        </authorList>
    </citation>
    <scope>NUCLEOTIDE SEQUENCE [LARGE SCALE GENOMIC DNA]</scope>
</reference>
<dbReference type="GO" id="GO:0000398">
    <property type="term" value="P:mRNA splicing, via spliceosome"/>
    <property type="evidence" value="ECO:0007669"/>
    <property type="project" value="TreeGrafter"/>
</dbReference>
<dbReference type="InterPro" id="IPR045164">
    <property type="entry name" value="RBM41/RNPC3"/>
</dbReference>
<dbReference type="EMBL" id="KK113902">
    <property type="protein sequence ID" value="KFM61302.1"/>
    <property type="molecule type" value="Genomic_DNA"/>
</dbReference>
<gene>
    <name evidence="4" type="ORF">X975_10868</name>
</gene>
<dbReference type="PANTHER" id="PTHR16105">
    <property type="entry name" value="RNA-BINDING REGION-CONTAINING PROTEIN 3"/>
    <property type="match status" value="1"/>
</dbReference>
<dbReference type="InterPro" id="IPR035979">
    <property type="entry name" value="RBD_domain_sf"/>
</dbReference>
<dbReference type="SMART" id="SM00360">
    <property type="entry name" value="RRM"/>
    <property type="match status" value="1"/>
</dbReference>
<dbReference type="STRING" id="407821.A0A087T863"/>
<dbReference type="Gene3D" id="3.30.70.330">
    <property type="match status" value="1"/>
</dbReference>
<dbReference type="AlphaFoldDB" id="A0A087T863"/>
<dbReference type="SUPFAM" id="SSF54928">
    <property type="entry name" value="RNA-binding domain, RBD"/>
    <property type="match status" value="1"/>
</dbReference>
<dbReference type="InterPro" id="IPR000504">
    <property type="entry name" value="RRM_dom"/>
</dbReference>
<feature type="non-terminal residue" evidence="4">
    <location>
        <position position="375"/>
    </location>
</feature>
<proteinExistence type="predicted"/>
<evidence type="ECO:0000256" key="2">
    <source>
        <dbReference type="PROSITE-ProRule" id="PRU00176"/>
    </source>
</evidence>
<keyword evidence="1 2" id="KW-0694">RNA-binding</keyword>
<keyword evidence="5" id="KW-1185">Reference proteome</keyword>
<dbReference type="OMA" id="CTLGEYI"/>
<evidence type="ECO:0000313" key="4">
    <source>
        <dbReference type="EMBL" id="KFM61302.1"/>
    </source>
</evidence>
<dbReference type="Pfam" id="PF00076">
    <property type="entry name" value="RRM_1"/>
    <property type="match status" value="1"/>
</dbReference>
<dbReference type="GO" id="GO:0097157">
    <property type="term" value="F:pre-mRNA intronic binding"/>
    <property type="evidence" value="ECO:0007669"/>
    <property type="project" value="TreeGrafter"/>
</dbReference>
<accession>A0A087T863</accession>
<name>A0A087T863_STEMI</name>